<dbReference type="GO" id="GO:0016740">
    <property type="term" value="F:transferase activity"/>
    <property type="evidence" value="ECO:0007669"/>
    <property type="project" value="UniProtKB-KW"/>
</dbReference>
<dbReference type="AlphaFoldDB" id="A0A2W5QD49"/>
<evidence type="ECO:0000313" key="1">
    <source>
        <dbReference type="EMBL" id="PZQ75292.1"/>
    </source>
</evidence>
<dbReference type="InterPro" id="IPR014942">
    <property type="entry name" value="AbiEii"/>
</dbReference>
<organism evidence="1 2">
    <name type="scientific">Variovorax paradoxus</name>
    <dbReference type="NCBI Taxonomy" id="34073"/>
    <lineage>
        <taxon>Bacteria</taxon>
        <taxon>Pseudomonadati</taxon>
        <taxon>Pseudomonadota</taxon>
        <taxon>Betaproteobacteria</taxon>
        <taxon>Burkholderiales</taxon>
        <taxon>Comamonadaceae</taxon>
        <taxon>Variovorax</taxon>
    </lineage>
</organism>
<accession>A0A2W5QD49</accession>
<evidence type="ECO:0000313" key="2">
    <source>
        <dbReference type="Proteomes" id="UP000249135"/>
    </source>
</evidence>
<gene>
    <name evidence="1" type="ORF">DI563_10040</name>
</gene>
<dbReference type="Proteomes" id="UP000249135">
    <property type="component" value="Unassembled WGS sequence"/>
</dbReference>
<sequence>MKQEYIDTVRLLIDIAPVVFQSPRFAMKGGTALNLFVQDMPRLSVDIDVVFTDPSLPRDEALAAIEAELKAIAATLEARGLSITHPRKAGGDDVKLFVSDGKAEVKVEVNHVFRGSLLPVRPMPLTAAAQDMFTSDLAVPMLERAELYGSKLVAAMDRQHPRDIFDVLKMYEKFGLEAGVVDCFVAYLAGHGRPVHEVLFSNDAPFDGIYESHFRGMTMEEVALDTLLQTRARLKAELPEALTRNHKDFLLSLVKLEPAWDLLRFAALRDLPALKWKMLNLEKLKKKNPESFARQYTELAGRLGA</sequence>
<protein>
    <submittedName>
        <fullName evidence="1">Nucleotidyl transferase AbiEii/AbiGii toxin family protein</fullName>
    </submittedName>
</protein>
<name>A0A2W5QD49_VARPD</name>
<comment type="caution">
    <text evidence="1">The sequence shown here is derived from an EMBL/GenBank/DDBJ whole genome shotgun (WGS) entry which is preliminary data.</text>
</comment>
<dbReference type="EMBL" id="QFPP01000093">
    <property type="protein sequence ID" value="PZQ75292.1"/>
    <property type="molecule type" value="Genomic_DNA"/>
</dbReference>
<keyword evidence="1" id="KW-0808">Transferase</keyword>
<proteinExistence type="predicted"/>
<dbReference type="Gene3D" id="3.10.450.620">
    <property type="entry name" value="JHP933, nucleotidyltransferase-like core domain"/>
    <property type="match status" value="1"/>
</dbReference>
<dbReference type="Pfam" id="PF08843">
    <property type="entry name" value="AbiEii"/>
    <property type="match status" value="1"/>
</dbReference>
<reference evidence="1 2" key="1">
    <citation type="submission" date="2017-08" db="EMBL/GenBank/DDBJ databases">
        <title>Infants hospitalized years apart are colonized by the same room-sourced microbial strains.</title>
        <authorList>
            <person name="Brooks B."/>
            <person name="Olm M.R."/>
            <person name="Firek B.A."/>
            <person name="Baker R."/>
            <person name="Thomas B.C."/>
            <person name="Morowitz M.J."/>
            <person name="Banfield J.F."/>
        </authorList>
    </citation>
    <scope>NUCLEOTIDE SEQUENCE [LARGE SCALE GENOMIC DNA]</scope>
    <source>
        <strain evidence="1">S2_005_003_R2_41</strain>
    </source>
</reference>